<proteinExistence type="predicted"/>
<feature type="transmembrane region" description="Helical" evidence="1">
    <location>
        <begin position="68"/>
        <end position="86"/>
    </location>
</feature>
<protein>
    <recommendedName>
        <fullName evidence="3">Cadmium resistance transporter</fullName>
    </recommendedName>
</protein>
<comment type="caution">
    <text evidence="2">The sequence shown here is derived from an EMBL/GenBank/DDBJ whole genome shotgun (WGS) entry which is preliminary data.</text>
</comment>
<feature type="transmembrane region" description="Helical" evidence="1">
    <location>
        <begin position="137"/>
        <end position="156"/>
    </location>
</feature>
<feature type="transmembrane region" description="Helical" evidence="1">
    <location>
        <begin position="6"/>
        <end position="28"/>
    </location>
</feature>
<keyword evidence="1" id="KW-0812">Transmembrane</keyword>
<evidence type="ECO:0000256" key="1">
    <source>
        <dbReference type="SAM" id="Phobius"/>
    </source>
</evidence>
<evidence type="ECO:0000313" key="2">
    <source>
        <dbReference type="EMBL" id="MPM85444.1"/>
    </source>
</evidence>
<feature type="transmembrane region" description="Helical" evidence="1">
    <location>
        <begin position="107"/>
        <end position="131"/>
    </location>
</feature>
<feature type="transmembrane region" description="Helical" evidence="1">
    <location>
        <begin position="176"/>
        <end position="200"/>
    </location>
</feature>
<dbReference type="Pfam" id="PF03596">
    <property type="entry name" value="Cad"/>
    <property type="match status" value="1"/>
</dbReference>
<reference evidence="2" key="1">
    <citation type="submission" date="2019-08" db="EMBL/GenBank/DDBJ databases">
        <authorList>
            <person name="Kucharzyk K."/>
            <person name="Murdoch R.W."/>
            <person name="Higgins S."/>
            <person name="Loffler F."/>
        </authorList>
    </citation>
    <scope>NUCLEOTIDE SEQUENCE</scope>
</reference>
<sequence length="203" mass="22269">MMKTILTALITYVSTSIDEIPVIIMLYTKKDNQGKSKTITSAYFIGTFILVALSLFAAFGIGHIPEKWIIGLVSLVPLLMGLKILIKGEQEDDEKDKALAYANKYNTLFLQVLAITLGLGADDLGVFIPLFTTLTGIQIILMLLVFVLGTAILCTVSYKLTQITALTEFIKKYERYIVGVVFTGLGILIMAECGTISKLISLF</sequence>
<accession>A0A645D7W7</accession>
<evidence type="ECO:0008006" key="3">
    <source>
        <dbReference type="Google" id="ProtNLM"/>
    </source>
</evidence>
<feature type="transmembrane region" description="Helical" evidence="1">
    <location>
        <begin position="40"/>
        <end position="62"/>
    </location>
</feature>
<gene>
    <name evidence="2" type="ORF">SDC9_132525</name>
</gene>
<keyword evidence="1" id="KW-1133">Transmembrane helix</keyword>
<name>A0A645D7W7_9ZZZZ</name>
<dbReference type="InterPro" id="IPR004676">
    <property type="entry name" value="Cd-R_transporter"/>
</dbReference>
<dbReference type="EMBL" id="VSSQ01033750">
    <property type="protein sequence ID" value="MPM85444.1"/>
    <property type="molecule type" value="Genomic_DNA"/>
</dbReference>
<organism evidence="2">
    <name type="scientific">bioreactor metagenome</name>
    <dbReference type="NCBI Taxonomy" id="1076179"/>
    <lineage>
        <taxon>unclassified sequences</taxon>
        <taxon>metagenomes</taxon>
        <taxon>ecological metagenomes</taxon>
    </lineage>
</organism>
<keyword evidence="1" id="KW-0472">Membrane</keyword>
<dbReference type="AlphaFoldDB" id="A0A645D7W7"/>